<reference evidence="3 4" key="1">
    <citation type="journal article" date="2017" name="Curr. Biol.">
        <title>Genome architecture and evolution of a unichromosomal asexual nematode.</title>
        <authorList>
            <person name="Fradin H."/>
            <person name="Zegar C."/>
            <person name="Gutwein M."/>
            <person name="Lucas J."/>
            <person name="Kovtun M."/>
            <person name="Corcoran D."/>
            <person name="Baugh L.R."/>
            <person name="Kiontke K."/>
            <person name="Gunsalus K."/>
            <person name="Fitch D.H."/>
            <person name="Piano F."/>
        </authorList>
    </citation>
    <scope>NUCLEOTIDE SEQUENCE [LARGE SCALE GENOMIC DNA]</scope>
    <source>
        <strain evidence="3">PF1309</strain>
    </source>
</reference>
<evidence type="ECO:0000313" key="3">
    <source>
        <dbReference type="EMBL" id="PAV92185.1"/>
    </source>
</evidence>
<proteinExistence type="predicted"/>
<evidence type="ECO:0000256" key="1">
    <source>
        <dbReference type="SAM" id="MobiDB-lite"/>
    </source>
</evidence>
<sequence>MIQKVVILTVQVAAEAVLAVGLIPSPGSSNDESESLPPPPTPRPRQTRLFGNLFGGSEPEQQTQAPPPRQSGTNILQSFFGGFMPTTTTTTETPIRNLFNLFAPQTTTPSPSRLGQINLWRMFGLERTTTTTQAPLEAFLNPRSRGGAAENIDAIMNALVQSRAKPVETQSGPSSFLSSFLGG</sequence>
<evidence type="ECO:0000256" key="2">
    <source>
        <dbReference type="SAM" id="SignalP"/>
    </source>
</evidence>
<gene>
    <name evidence="3" type="ORF">WR25_06716</name>
</gene>
<keyword evidence="2" id="KW-0732">Signal</keyword>
<protein>
    <submittedName>
        <fullName evidence="3">Uncharacterized protein</fullName>
    </submittedName>
</protein>
<feature type="chain" id="PRO_5012968638" evidence="2">
    <location>
        <begin position="20"/>
        <end position="183"/>
    </location>
</feature>
<accession>A0A2A2M1M4</accession>
<dbReference type="Proteomes" id="UP000218231">
    <property type="component" value="Unassembled WGS sequence"/>
</dbReference>
<name>A0A2A2M1M4_9BILA</name>
<comment type="caution">
    <text evidence="3">The sequence shown here is derived from an EMBL/GenBank/DDBJ whole genome shotgun (WGS) entry which is preliminary data.</text>
</comment>
<dbReference type="EMBL" id="LIAE01006257">
    <property type="protein sequence ID" value="PAV92185.1"/>
    <property type="molecule type" value="Genomic_DNA"/>
</dbReference>
<organism evidence="3 4">
    <name type="scientific">Diploscapter pachys</name>
    <dbReference type="NCBI Taxonomy" id="2018661"/>
    <lineage>
        <taxon>Eukaryota</taxon>
        <taxon>Metazoa</taxon>
        <taxon>Ecdysozoa</taxon>
        <taxon>Nematoda</taxon>
        <taxon>Chromadorea</taxon>
        <taxon>Rhabditida</taxon>
        <taxon>Rhabditina</taxon>
        <taxon>Rhabditomorpha</taxon>
        <taxon>Rhabditoidea</taxon>
        <taxon>Rhabditidae</taxon>
        <taxon>Diploscapter</taxon>
    </lineage>
</organism>
<feature type="region of interest" description="Disordered" evidence="1">
    <location>
        <begin position="23"/>
        <end position="74"/>
    </location>
</feature>
<evidence type="ECO:0000313" key="4">
    <source>
        <dbReference type="Proteomes" id="UP000218231"/>
    </source>
</evidence>
<dbReference type="AlphaFoldDB" id="A0A2A2M1M4"/>
<feature type="signal peptide" evidence="2">
    <location>
        <begin position="1"/>
        <end position="19"/>
    </location>
</feature>
<feature type="compositionally biased region" description="Polar residues" evidence="1">
    <location>
        <begin position="59"/>
        <end position="74"/>
    </location>
</feature>
<keyword evidence="4" id="KW-1185">Reference proteome</keyword>